<dbReference type="AlphaFoldDB" id="A0A834FXK3"/>
<comment type="caution">
    <text evidence="2">The sequence shown here is derived from an EMBL/GenBank/DDBJ whole genome shotgun (WGS) entry which is preliminary data.</text>
</comment>
<evidence type="ECO:0000313" key="3">
    <source>
        <dbReference type="Proteomes" id="UP000626092"/>
    </source>
</evidence>
<feature type="region of interest" description="Disordered" evidence="1">
    <location>
        <begin position="507"/>
        <end position="528"/>
    </location>
</feature>
<organism evidence="2 3">
    <name type="scientific">Rhododendron simsii</name>
    <name type="common">Sims's rhododendron</name>
    <dbReference type="NCBI Taxonomy" id="118357"/>
    <lineage>
        <taxon>Eukaryota</taxon>
        <taxon>Viridiplantae</taxon>
        <taxon>Streptophyta</taxon>
        <taxon>Embryophyta</taxon>
        <taxon>Tracheophyta</taxon>
        <taxon>Spermatophyta</taxon>
        <taxon>Magnoliopsida</taxon>
        <taxon>eudicotyledons</taxon>
        <taxon>Gunneridae</taxon>
        <taxon>Pentapetalae</taxon>
        <taxon>asterids</taxon>
        <taxon>Ericales</taxon>
        <taxon>Ericaceae</taxon>
        <taxon>Ericoideae</taxon>
        <taxon>Rhodoreae</taxon>
        <taxon>Rhododendron</taxon>
    </lineage>
</organism>
<dbReference type="Proteomes" id="UP000626092">
    <property type="component" value="Unassembled WGS sequence"/>
</dbReference>
<name>A0A834FXK3_RHOSS</name>
<sequence length="528" mass="61198">MKHYVLGWTRPKKRLTRLESSPVQSRMSKKSEMEASGAGGKTELEILKEEMAEQQEREVNFLEDIEYEWVSNWGVLAEEWLEREAIELHAQNQPEPGNEIMGALEISDEWLMAYVGHMDHDNQEEWEWVPTPNEWQMLEEADPLDCVTLPLLFTNYENELAHDQANQRSFGQPPENLEDFFGNVQFWDVEPTEYQLIRKDDALDTFSLSHLFGHETRLSLNKINRQHQAMNVFGKEYNSDPSKFIVPDTEPKPVVYVPEVPGVLFLGSFEMENRRLMEAWAERETMGGELTVKPEPVEEERMDEELHNFVPPMTFNESSHGHFEDAHHTGHEECAAFDTNQFIQVPEGYEQKDGMEDLCPLDGVTLPLLWKADPSQLAVETVFEDDDWFPQAYIIGESFPRPATPFPPQPDVSMLEHTPFDNFWDEDEVMDIQVGNGEVWTVNKAMIDDSFWMDSAIDGLSKRVEAVDINKRKAKESLEDICMEDPDMKQKMEEIKKGKRKVGEDIWGNNQGLWDETEKKHPRISLLS</sequence>
<reference evidence="2" key="1">
    <citation type="submission" date="2019-11" db="EMBL/GenBank/DDBJ databases">
        <authorList>
            <person name="Liu Y."/>
            <person name="Hou J."/>
            <person name="Li T.-Q."/>
            <person name="Guan C.-H."/>
            <person name="Wu X."/>
            <person name="Wu H.-Z."/>
            <person name="Ling F."/>
            <person name="Zhang R."/>
            <person name="Shi X.-G."/>
            <person name="Ren J.-P."/>
            <person name="Chen E.-F."/>
            <person name="Sun J.-M."/>
        </authorList>
    </citation>
    <scope>NUCLEOTIDE SEQUENCE</scope>
    <source>
        <strain evidence="2">Adult_tree_wgs_1</strain>
        <tissue evidence="2">Leaves</tissue>
    </source>
</reference>
<proteinExistence type="predicted"/>
<keyword evidence="3" id="KW-1185">Reference proteome</keyword>
<protein>
    <submittedName>
        <fullName evidence="2">Uncharacterized protein</fullName>
    </submittedName>
</protein>
<accession>A0A834FXK3</accession>
<gene>
    <name evidence="2" type="ORF">RHSIM_RhsimUnG0031500</name>
</gene>
<feature type="region of interest" description="Disordered" evidence="1">
    <location>
        <begin position="16"/>
        <end position="41"/>
    </location>
</feature>
<evidence type="ECO:0000256" key="1">
    <source>
        <dbReference type="SAM" id="MobiDB-lite"/>
    </source>
</evidence>
<evidence type="ECO:0000313" key="2">
    <source>
        <dbReference type="EMBL" id="KAF7116299.1"/>
    </source>
</evidence>
<dbReference type="EMBL" id="WJXA01000077">
    <property type="protein sequence ID" value="KAF7116299.1"/>
    <property type="molecule type" value="Genomic_DNA"/>
</dbReference>